<protein>
    <submittedName>
        <fullName evidence="2">E3 ubiquitin--protein ligase</fullName>
    </submittedName>
</protein>
<evidence type="ECO:0000313" key="3">
    <source>
        <dbReference type="Proteomes" id="UP001595925"/>
    </source>
</evidence>
<gene>
    <name evidence="2" type="ORF">ACFPFO_15830</name>
</gene>
<dbReference type="AlphaFoldDB" id="A0ABD5QHQ8"/>
<proteinExistence type="predicted"/>
<keyword evidence="1" id="KW-0812">Transmembrane</keyword>
<keyword evidence="1" id="KW-1133">Transmembrane helix</keyword>
<keyword evidence="3" id="KW-1185">Reference proteome</keyword>
<sequence length="272" mass="29398">MVPTDPVPVAVVLIVAVPAAFVVAYGASELRLASHLLRSRPDSVLETTEGGPVELRGEARPVRGTVEAPFSGADCLACVYEVEEYRSSGKSSSWQTIDSGEEYVPFLVDDGSASVLVEPPGADFRLSRDGRVEVEGGTRPPERIARYIDSDDDIDSQDTSIDLRVFELKTGNDRRFAEYRLDPGSEVHVLGIARHDTTVATRSGQVNAAVGVGEAILDPNRWVRLRHRFVGYPFLISDRNERRLGLKAALVGTASVLAGVGVVAAVLVFLRL</sequence>
<feature type="transmembrane region" description="Helical" evidence="1">
    <location>
        <begin position="248"/>
        <end position="270"/>
    </location>
</feature>
<dbReference type="Proteomes" id="UP001595925">
    <property type="component" value="Unassembled WGS sequence"/>
</dbReference>
<feature type="transmembrane region" description="Helical" evidence="1">
    <location>
        <begin position="6"/>
        <end position="28"/>
    </location>
</feature>
<accession>A0ABD5QHQ8</accession>
<reference evidence="2 3" key="1">
    <citation type="journal article" date="2019" name="Int. J. Syst. Evol. Microbiol.">
        <title>The Global Catalogue of Microorganisms (GCM) 10K type strain sequencing project: providing services to taxonomists for standard genome sequencing and annotation.</title>
        <authorList>
            <consortium name="The Broad Institute Genomics Platform"/>
            <consortium name="The Broad Institute Genome Sequencing Center for Infectious Disease"/>
            <person name="Wu L."/>
            <person name="Ma J."/>
        </authorList>
    </citation>
    <scope>NUCLEOTIDE SEQUENCE [LARGE SCALE GENOMIC DNA]</scope>
    <source>
        <strain evidence="2 3">CGMCC 1.15824</strain>
    </source>
</reference>
<comment type="caution">
    <text evidence="2">The sequence shown here is derived from an EMBL/GenBank/DDBJ whole genome shotgun (WGS) entry which is preliminary data.</text>
</comment>
<dbReference type="EMBL" id="JBHSJG010000041">
    <property type="protein sequence ID" value="MFC4989208.1"/>
    <property type="molecule type" value="Genomic_DNA"/>
</dbReference>
<name>A0ABD5QHQ8_9EURY</name>
<keyword evidence="1" id="KW-0472">Membrane</keyword>
<evidence type="ECO:0000256" key="1">
    <source>
        <dbReference type="SAM" id="Phobius"/>
    </source>
</evidence>
<organism evidence="2 3">
    <name type="scientific">Saliphagus infecundisoli</name>
    <dbReference type="NCBI Taxonomy" id="1849069"/>
    <lineage>
        <taxon>Archaea</taxon>
        <taxon>Methanobacteriati</taxon>
        <taxon>Methanobacteriota</taxon>
        <taxon>Stenosarchaea group</taxon>
        <taxon>Halobacteria</taxon>
        <taxon>Halobacteriales</taxon>
        <taxon>Natrialbaceae</taxon>
        <taxon>Saliphagus</taxon>
    </lineage>
</organism>
<dbReference type="RefSeq" id="WP_224829540.1">
    <property type="nucleotide sequence ID" value="NZ_JAIVEF010000022.1"/>
</dbReference>
<evidence type="ECO:0000313" key="2">
    <source>
        <dbReference type="EMBL" id="MFC4989208.1"/>
    </source>
</evidence>